<dbReference type="AlphaFoldDB" id="A0A9X3ISK2"/>
<dbReference type="Proteomes" id="UP001150830">
    <property type="component" value="Unassembled WGS sequence"/>
</dbReference>
<dbReference type="RefSeq" id="WP_283172471.1">
    <property type="nucleotide sequence ID" value="NZ_JAPNOA010000016.1"/>
</dbReference>
<evidence type="ECO:0000313" key="2">
    <source>
        <dbReference type="EMBL" id="MCY0964253.1"/>
    </source>
</evidence>
<dbReference type="EMBL" id="JAPNOA010000016">
    <property type="protein sequence ID" value="MCY0964253.1"/>
    <property type="molecule type" value="Genomic_DNA"/>
</dbReference>
<dbReference type="InterPro" id="IPR007384">
    <property type="entry name" value="UCP006257"/>
</dbReference>
<proteinExistence type="predicted"/>
<dbReference type="PANTHER" id="PTHR39586:SF1">
    <property type="entry name" value="CYTOPLASMIC PROTEIN"/>
    <property type="match status" value="1"/>
</dbReference>
<keyword evidence="3" id="KW-1185">Reference proteome</keyword>
<evidence type="ECO:0000313" key="3">
    <source>
        <dbReference type="Proteomes" id="UP001150830"/>
    </source>
</evidence>
<gene>
    <name evidence="2" type="ORF">OUO13_03570</name>
</gene>
<protein>
    <submittedName>
        <fullName evidence="2">YqcC family protein</fullName>
    </submittedName>
</protein>
<evidence type="ECO:0000259" key="1">
    <source>
        <dbReference type="Pfam" id="PF04287"/>
    </source>
</evidence>
<name>A0A9X3ISK2_9GAMM</name>
<dbReference type="InterPro" id="IPR036814">
    <property type="entry name" value="YqcC-like_sf"/>
</dbReference>
<dbReference type="GO" id="GO:0044010">
    <property type="term" value="P:single-species biofilm formation"/>
    <property type="evidence" value="ECO:0007669"/>
    <property type="project" value="TreeGrafter"/>
</dbReference>
<sequence>MPYSALQTALEQLPQALQQDGLWSHNAPTAAALASQVPFAADTLSIEQWLQFVLLPRLSQLLQQGLPLPQFRKGQGMSGMLELQWQQRGIKAPATLQLVAAIDRILEVE</sequence>
<feature type="domain" description="YqcC-like" evidence="1">
    <location>
        <begin position="6"/>
        <end position="104"/>
    </location>
</feature>
<reference evidence="2" key="1">
    <citation type="submission" date="2022-11" db="EMBL/GenBank/DDBJ databases">
        <title>Parathalassolutuus dongxingensis gen. nov., sp. nov., a novel member of family Oceanospirillaceae isolated from a coastal shrimp pond in Guangxi, China.</title>
        <authorList>
            <person name="Chen H."/>
        </authorList>
    </citation>
    <scope>NUCLEOTIDE SEQUENCE</scope>
    <source>
        <strain evidence="2">G-43</strain>
    </source>
</reference>
<dbReference type="Gene3D" id="1.20.1440.40">
    <property type="entry name" value="YqcC-like"/>
    <property type="match status" value="1"/>
</dbReference>
<comment type="caution">
    <text evidence="2">The sequence shown here is derived from an EMBL/GenBank/DDBJ whole genome shotgun (WGS) entry which is preliminary data.</text>
</comment>
<dbReference type="SUPFAM" id="SSF158452">
    <property type="entry name" value="YqcC-like"/>
    <property type="match status" value="1"/>
</dbReference>
<accession>A0A9X3ISK2</accession>
<organism evidence="2 3">
    <name type="scientific">Parathalassolituus penaei</name>
    <dbReference type="NCBI Taxonomy" id="2997323"/>
    <lineage>
        <taxon>Bacteria</taxon>
        <taxon>Pseudomonadati</taxon>
        <taxon>Pseudomonadota</taxon>
        <taxon>Gammaproteobacteria</taxon>
        <taxon>Oceanospirillales</taxon>
        <taxon>Oceanospirillaceae</taxon>
        <taxon>Parathalassolituus</taxon>
    </lineage>
</organism>
<dbReference type="Pfam" id="PF04287">
    <property type="entry name" value="DUF446"/>
    <property type="match status" value="1"/>
</dbReference>
<dbReference type="InterPro" id="IPR023376">
    <property type="entry name" value="YqcC-like_dom"/>
</dbReference>
<dbReference type="PANTHER" id="PTHR39586">
    <property type="entry name" value="CYTOPLASMIC PROTEIN-RELATED"/>
    <property type="match status" value="1"/>
</dbReference>